<dbReference type="Proteomes" id="UP001159364">
    <property type="component" value="Linkage Group LG10"/>
</dbReference>
<evidence type="ECO:0000313" key="4">
    <source>
        <dbReference type="EMBL" id="KAJ8752255.1"/>
    </source>
</evidence>
<dbReference type="GO" id="GO:0005741">
    <property type="term" value="C:mitochondrial outer membrane"/>
    <property type="evidence" value="ECO:0007669"/>
    <property type="project" value="TreeGrafter"/>
</dbReference>
<protein>
    <recommendedName>
        <fullName evidence="3">DUF7751 domain-containing protein</fullName>
    </recommendedName>
</protein>
<dbReference type="Pfam" id="PF24933">
    <property type="entry name" value="DUF7751"/>
    <property type="match status" value="1"/>
</dbReference>
<dbReference type="EMBL" id="JAIWQS010000010">
    <property type="protein sequence ID" value="KAJ8752255.1"/>
    <property type="molecule type" value="Genomic_DNA"/>
</dbReference>
<name>A0AAV8SJN1_9ROSI</name>
<dbReference type="GO" id="GO:0005524">
    <property type="term" value="F:ATP binding"/>
    <property type="evidence" value="ECO:0007669"/>
    <property type="project" value="UniProtKB-KW"/>
</dbReference>
<comment type="caution">
    <text evidence="4">The sequence shown here is derived from an EMBL/GenBank/DDBJ whole genome shotgun (WGS) entry which is preliminary data.</text>
</comment>
<evidence type="ECO:0000256" key="1">
    <source>
        <dbReference type="ARBA" id="ARBA00022741"/>
    </source>
</evidence>
<keyword evidence="1" id="KW-0547">Nucleotide-binding</keyword>
<proteinExistence type="predicted"/>
<feature type="domain" description="DUF7751" evidence="3">
    <location>
        <begin position="72"/>
        <end position="120"/>
    </location>
</feature>
<reference evidence="4 5" key="1">
    <citation type="submission" date="2021-09" db="EMBL/GenBank/DDBJ databases">
        <title>Genomic insights and catalytic innovation underlie evolution of tropane alkaloids biosynthesis.</title>
        <authorList>
            <person name="Wang Y.-J."/>
            <person name="Tian T."/>
            <person name="Huang J.-P."/>
            <person name="Huang S.-X."/>
        </authorList>
    </citation>
    <scope>NUCLEOTIDE SEQUENCE [LARGE SCALE GENOMIC DNA]</scope>
    <source>
        <strain evidence="4">KIB-2018</strain>
        <tissue evidence="4">Leaf</tissue>
    </source>
</reference>
<dbReference type="PANTHER" id="PTHR45644:SF39">
    <property type="entry name" value="AAA-TYPE ATPASE FAMILY PROTEIN-RELATED"/>
    <property type="match status" value="1"/>
</dbReference>
<evidence type="ECO:0000256" key="2">
    <source>
        <dbReference type="ARBA" id="ARBA00022840"/>
    </source>
</evidence>
<evidence type="ECO:0000313" key="5">
    <source>
        <dbReference type="Proteomes" id="UP001159364"/>
    </source>
</evidence>
<organism evidence="4 5">
    <name type="scientific">Erythroxylum novogranatense</name>
    <dbReference type="NCBI Taxonomy" id="1862640"/>
    <lineage>
        <taxon>Eukaryota</taxon>
        <taxon>Viridiplantae</taxon>
        <taxon>Streptophyta</taxon>
        <taxon>Embryophyta</taxon>
        <taxon>Tracheophyta</taxon>
        <taxon>Spermatophyta</taxon>
        <taxon>Magnoliopsida</taxon>
        <taxon>eudicotyledons</taxon>
        <taxon>Gunneridae</taxon>
        <taxon>Pentapetalae</taxon>
        <taxon>rosids</taxon>
        <taxon>fabids</taxon>
        <taxon>Malpighiales</taxon>
        <taxon>Erythroxylaceae</taxon>
        <taxon>Erythroxylum</taxon>
    </lineage>
</organism>
<dbReference type="InterPro" id="IPR051701">
    <property type="entry name" value="Mito_OM_Translocase_MSP1"/>
</dbReference>
<evidence type="ECO:0000259" key="3">
    <source>
        <dbReference type="Pfam" id="PF24933"/>
    </source>
</evidence>
<keyword evidence="5" id="KW-1185">Reference proteome</keyword>
<keyword evidence="2" id="KW-0067">ATP-binding</keyword>
<accession>A0AAV8SJN1</accession>
<dbReference type="PANTHER" id="PTHR45644">
    <property type="entry name" value="AAA ATPASE, PUTATIVE (AFU_ORTHOLOGUE AFUA_2G12920)-RELATED-RELATED"/>
    <property type="match status" value="1"/>
</dbReference>
<dbReference type="AlphaFoldDB" id="A0AAV8SJN1"/>
<gene>
    <name evidence="4" type="ORF">K2173_003891</name>
</gene>
<dbReference type="InterPro" id="IPR056653">
    <property type="entry name" value="DUF7751"/>
</dbReference>
<sequence>MEDIEEKVILNESRSTPLVLFLKDIEKSIVGNQDTYSGLKIGRDVETTKAQANIVSIKYDNYKLNVLFRVGLRCPELETLCIKDQALAIENVEKVVRWALSRHFMHCSTTSNGDANLLISLDEKTLKKLLVDVIPPNEIGVTFDDIGELVMLPLQRPEFFGKGQLTKVDSMLGRRENPGEHEAMRKMKNEFMNLCVIVAHCPIQEILGKEEKEDELKLKPVIAFDCAIGVRDKLESLCRELPRHNKLLMDVSIKLGEKKELLE</sequence>